<dbReference type="Pfam" id="PF01261">
    <property type="entry name" value="AP_endonuc_2"/>
    <property type="match status" value="1"/>
</dbReference>
<sequence length="271" mass="31236">MKNLKLLLLLISLCFIGCKEGTKQPEWKMGIQTYTFHKFTLMETLDKTKDLGIHYAEAFFSQALGKNFPDTAYLNFDLSEETKAQLKKEFKDRDITLYAFGVASYDTNEEWERFFSFSKDMGVHTVTCEPKLEQLDFVEQLALKYNIEVAIHNHPEPSIYANPDVLVKALEGRNKIMGVCADIGHWKRTGNDPIEALKKFDGRIKVVHMKDLNEAMEDTTWGTGILQVKEVINELKRQNFNGLISTEYESFGDSQIDDIKKSLEYFMLNSK</sequence>
<dbReference type="RefSeq" id="WP_296952769.1">
    <property type="nucleotide sequence ID" value="NZ_LT599021.1"/>
</dbReference>
<dbReference type="InterPro" id="IPR050312">
    <property type="entry name" value="IolE/XylAMocC-like"/>
</dbReference>
<dbReference type="AlphaFoldDB" id="A0A212KGB1"/>
<evidence type="ECO:0000313" key="2">
    <source>
        <dbReference type="EMBL" id="SBW10585.1"/>
    </source>
</evidence>
<dbReference type="PANTHER" id="PTHR12110:SF41">
    <property type="entry name" value="INOSOSE DEHYDRATASE"/>
    <property type="match status" value="1"/>
</dbReference>
<reference evidence="2" key="1">
    <citation type="submission" date="2016-04" db="EMBL/GenBank/DDBJ databases">
        <authorList>
            <person name="Evans L.H."/>
            <person name="Alamgir A."/>
            <person name="Owens N."/>
            <person name="Weber N.D."/>
            <person name="Virtaneva K."/>
            <person name="Barbian K."/>
            <person name="Babar A."/>
            <person name="Rosenke K."/>
        </authorList>
    </citation>
    <scope>NUCLEOTIDE SEQUENCE</scope>
    <source>
        <strain evidence="2">86-2</strain>
    </source>
</reference>
<accession>A0A212KGB1</accession>
<proteinExistence type="predicted"/>
<feature type="domain" description="Xylose isomerase-like TIM barrel" evidence="1">
    <location>
        <begin position="46"/>
        <end position="266"/>
    </location>
</feature>
<dbReference type="SUPFAM" id="SSF51658">
    <property type="entry name" value="Xylose isomerase-like"/>
    <property type="match status" value="1"/>
</dbReference>
<dbReference type="Gene3D" id="3.20.20.150">
    <property type="entry name" value="Divalent-metal-dependent TIM barrel enzymes"/>
    <property type="match status" value="1"/>
</dbReference>
<protein>
    <recommendedName>
        <fullName evidence="1">Xylose isomerase-like TIM barrel domain-containing protein</fullName>
    </recommendedName>
</protein>
<evidence type="ECO:0000259" key="1">
    <source>
        <dbReference type="Pfam" id="PF01261"/>
    </source>
</evidence>
<dbReference type="PANTHER" id="PTHR12110">
    <property type="entry name" value="HYDROXYPYRUVATE ISOMERASE"/>
    <property type="match status" value="1"/>
</dbReference>
<name>A0A212KGB1_9BACT</name>
<dbReference type="InterPro" id="IPR013022">
    <property type="entry name" value="Xyl_isomerase-like_TIM-brl"/>
</dbReference>
<organism evidence="2">
    <name type="scientific">uncultured Dysgonomonas sp</name>
    <dbReference type="NCBI Taxonomy" id="206096"/>
    <lineage>
        <taxon>Bacteria</taxon>
        <taxon>Pseudomonadati</taxon>
        <taxon>Bacteroidota</taxon>
        <taxon>Bacteroidia</taxon>
        <taxon>Bacteroidales</taxon>
        <taxon>Dysgonomonadaceae</taxon>
        <taxon>Dysgonomonas</taxon>
        <taxon>environmental samples</taxon>
    </lineage>
</organism>
<gene>
    <name evidence="2" type="ORF">KL86DYS2_20136</name>
</gene>
<dbReference type="InterPro" id="IPR036237">
    <property type="entry name" value="Xyl_isomerase-like_sf"/>
</dbReference>
<dbReference type="EMBL" id="FLUL01000002">
    <property type="protein sequence ID" value="SBW10585.1"/>
    <property type="molecule type" value="Genomic_DNA"/>
</dbReference>